<protein>
    <submittedName>
        <fullName evidence="1">Uncharacterized protein</fullName>
    </submittedName>
</protein>
<evidence type="ECO:0000313" key="1">
    <source>
        <dbReference type="EMBL" id="MFC4062444.1"/>
    </source>
</evidence>
<accession>A0ABV8IDY7</accession>
<sequence length="58" mass="6438">MHTREVIALTPRWPIPSGRNRPARHARWIKGTDNGIMDEPTVTIFVEGTRENVTGGAA</sequence>
<keyword evidence="2" id="KW-1185">Reference proteome</keyword>
<gene>
    <name evidence="1" type="ORF">ACFOWE_29440</name>
</gene>
<evidence type="ECO:0000313" key="2">
    <source>
        <dbReference type="Proteomes" id="UP001595850"/>
    </source>
</evidence>
<reference evidence="2" key="1">
    <citation type="journal article" date="2019" name="Int. J. Syst. Evol. Microbiol.">
        <title>The Global Catalogue of Microorganisms (GCM) 10K type strain sequencing project: providing services to taxonomists for standard genome sequencing and annotation.</title>
        <authorList>
            <consortium name="The Broad Institute Genomics Platform"/>
            <consortium name="The Broad Institute Genome Sequencing Center for Infectious Disease"/>
            <person name="Wu L."/>
            <person name="Ma J."/>
        </authorList>
    </citation>
    <scope>NUCLEOTIDE SEQUENCE [LARGE SCALE GENOMIC DNA]</scope>
    <source>
        <strain evidence="2">TBRC 4489</strain>
    </source>
</reference>
<proteinExistence type="predicted"/>
<dbReference type="Proteomes" id="UP001595850">
    <property type="component" value="Unassembled WGS sequence"/>
</dbReference>
<dbReference type="RefSeq" id="WP_377293562.1">
    <property type="nucleotide sequence ID" value="NZ_JBHSBM010000047.1"/>
</dbReference>
<name>A0ABV8IDY7_9ACTN</name>
<dbReference type="EMBL" id="JBHSBM010000047">
    <property type="protein sequence ID" value="MFC4062444.1"/>
    <property type="molecule type" value="Genomic_DNA"/>
</dbReference>
<comment type="caution">
    <text evidence="1">The sequence shown here is derived from an EMBL/GenBank/DDBJ whole genome shotgun (WGS) entry which is preliminary data.</text>
</comment>
<organism evidence="1 2">
    <name type="scientific">Planomonospora corallina</name>
    <dbReference type="NCBI Taxonomy" id="1806052"/>
    <lineage>
        <taxon>Bacteria</taxon>
        <taxon>Bacillati</taxon>
        <taxon>Actinomycetota</taxon>
        <taxon>Actinomycetes</taxon>
        <taxon>Streptosporangiales</taxon>
        <taxon>Streptosporangiaceae</taxon>
        <taxon>Planomonospora</taxon>
    </lineage>
</organism>